<protein>
    <recommendedName>
        <fullName evidence="1">DUF222 domain-containing protein</fullName>
    </recommendedName>
</protein>
<dbReference type="OrthoDB" id="3778721at2"/>
<reference evidence="2 3" key="1">
    <citation type="submission" date="2016-10" db="EMBL/GenBank/DDBJ databases">
        <authorList>
            <person name="de Groot N.N."/>
        </authorList>
    </citation>
    <scope>NUCLEOTIDE SEQUENCE [LARGE SCALE GENOMIC DNA]</scope>
    <source>
        <strain evidence="2 3">CGMCC 1.11147</strain>
    </source>
</reference>
<gene>
    <name evidence="2" type="ORF">SAMN05192576_3815</name>
</gene>
<keyword evidence="3" id="KW-1185">Reference proteome</keyword>
<evidence type="ECO:0000259" key="1">
    <source>
        <dbReference type="Pfam" id="PF02720"/>
    </source>
</evidence>
<accession>A0A1H0IJ83</accession>
<dbReference type="Gene3D" id="1.10.30.50">
    <property type="match status" value="1"/>
</dbReference>
<dbReference type="EMBL" id="FNIC01000007">
    <property type="protein sequence ID" value="SDO31350.1"/>
    <property type="molecule type" value="Genomic_DNA"/>
</dbReference>
<name>A0A1H0IJ83_9ACTN</name>
<dbReference type="AlphaFoldDB" id="A0A1H0IJ83"/>
<dbReference type="Pfam" id="PF02720">
    <property type="entry name" value="DUF222"/>
    <property type="match status" value="1"/>
</dbReference>
<dbReference type="Proteomes" id="UP000199004">
    <property type="component" value="Unassembled WGS sequence"/>
</dbReference>
<feature type="domain" description="DUF222" evidence="1">
    <location>
        <begin position="72"/>
        <end position="218"/>
    </location>
</feature>
<dbReference type="RefSeq" id="WP_091026383.1">
    <property type="nucleotide sequence ID" value="NZ_BKAE01000009.1"/>
</dbReference>
<dbReference type="CDD" id="cd00085">
    <property type="entry name" value="HNHc"/>
    <property type="match status" value="1"/>
</dbReference>
<sequence length="397" mass="43096">MTTPTGPDASSVLDQVRSGKAAQTRAELRTLNALLEWCVIHETDDEGDAAFGDHGIPLAGDGAPWVSEFAVMELGAALGQSTDSAKRYVGAALEVRYRLPRLWERVASGVLPFWRARLIAEHTMSLPGQGAAFVDQRVAFVAHKVSFAEVLRQVDAARLRFDPEAAEKARRRDADGRCFDIHKDQVTPAGTVSVDGVLDLPDALDLDLALSTRAAELKDLGCDESLDVRRALAVGDLARGHATLAYDRPHRQIVVHLHGDTVFGNPNGASPGADNVGRCDNTRTPILAESIRAWCGNPDATIIVKPVRDLADHIHVGAYEVPERLVEQDTLVDHHCVFPWCSRPAARCDIDHVVPHNRGGPTCSCNLAPLCRGTSARGLRRPRLGAYLWPPRTSARP</sequence>
<dbReference type="InterPro" id="IPR003615">
    <property type="entry name" value="HNH_nuc"/>
</dbReference>
<organism evidence="2 3">
    <name type="scientific">Nocardioides szechwanensis</name>
    <dbReference type="NCBI Taxonomy" id="1005944"/>
    <lineage>
        <taxon>Bacteria</taxon>
        <taxon>Bacillati</taxon>
        <taxon>Actinomycetota</taxon>
        <taxon>Actinomycetes</taxon>
        <taxon>Propionibacteriales</taxon>
        <taxon>Nocardioidaceae</taxon>
        <taxon>Nocardioides</taxon>
    </lineage>
</organism>
<dbReference type="InterPro" id="IPR003870">
    <property type="entry name" value="DUF222"/>
</dbReference>
<proteinExistence type="predicted"/>
<evidence type="ECO:0000313" key="2">
    <source>
        <dbReference type="EMBL" id="SDO31350.1"/>
    </source>
</evidence>
<dbReference type="STRING" id="1005944.SAMN05192576_3815"/>
<evidence type="ECO:0000313" key="3">
    <source>
        <dbReference type="Proteomes" id="UP000199004"/>
    </source>
</evidence>